<dbReference type="RefSeq" id="WP_124802818.1">
    <property type="nucleotide sequence ID" value="NZ_CP034161.1"/>
</dbReference>
<dbReference type="EMBL" id="CP034161">
    <property type="protein sequence ID" value="AZI40397.1"/>
    <property type="molecule type" value="Genomic_DNA"/>
</dbReference>
<keyword evidence="2" id="KW-1185">Reference proteome</keyword>
<reference evidence="2" key="1">
    <citation type="submission" date="2018-11" db="EMBL/GenBank/DDBJ databases">
        <title>Proposal to divide the Flavobacteriaceae and reorganize its genera based on Amino Acid Identity values calculated from whole genome sequences.</title>
        <authorList>
            <person name="Nicholson A.C."/>
            <person name="Gulvik C.A."/>
            <person name="Whitney A.M."/>
            <person name="Humrighouse B.W."/>
            <person name="Bell M."/>
            <person name="Holmes B."/>
            <person name="Steigerwalt A.B."/>
            <person name="Villarma A."/>
            <person name="Sheth M."/>
            <person name="Batra D."/>
            <person name="Pryor J."/>
            <person name="Bernardet J.-F."/>
            <person name="Hugo C."/>
            <person name="Kampfer P."/>
            <person name="Newman J.D."/>
            <person name="McQuiston J.R."/>
        </authorList>
    </citation>
    <scope>NUCLEOTIDE SEQUENCE [LARGE SCALE GENOMIC DNA]</scope>
    <source>
        <strain evidence="2">F5649</strain>
    </source>
</reference>
<proteinExistence type="predicted"/>
<sequence>MLNPETFEKLLLKYSETITCVIFMGGEWSCLELLILINIVKEFSLKVALYTGLNEKQIQRKYPELLNILDFIKTGKWISSLGGLDKLKTNQILKDLRSGEILNKYFLH</sequence>
<evidence type="ECO:0000313" key="2">
    <source>
        <dbReference type="Proteomes" id="UP000281810"/>
    </source>
</evidence>
<gene>
    <name evidence="1" type="ORF">EIB74_10660</name>
</gene>
<dbReference type="AlphaFoldDB" id="A0A3G8Y8F4"/>
<accession>A0A3G8Y8F4</accession>
<dbReference type="Proteomes" id="UP000281810">
    <property type="component" value="Chromosome"/>
</dbReference>
<dbReference type="OrthoDB" id="9782387at2"/>
<organism evidence="1 2">
    <name type="scientific">Epilithonimonas vandammei</name>
    <dbReference type="NCBI Taxonomy" id="2487072"/>
    <lineage>
        <taxon>Bacteria</taxon>
        <taxon>Pseudomonadati</taxon>
        <taxon>Bacteroidota</taxon>
        <taxon>Flavobacteriia</taxon>
        <taxon>Flavobacteriales</taxon>
        <taxon>Weeksellaceae</taxon>
        <taxon>Chryseobacterium group</taxon>
        <taxon>Epilithonimonas</taxon>
    </lineage>
</organism>
<evidence type="ECO:0000313" key="1">
    <source>
        <dbReference type="EMBL" id="AZI40397.1"/>
    </source>
</evidence>
<name>A0A3G8Y8F4_9FLAO</name>
<protein>
    <submittedName>
        <fullName evidence="1">Anaerobic ribonucleoside-triphosphate reductase activating protein</fullName>
    </submittedName>
</protein>